<protein>
    <submittedName>
        <fullName evidence="1">Uncharacterized protein</fullName>
    </submittedName>
</protein>
<evidence type="ECO:0000313" key="1">
    <source>
        <dbReference type="EMBL" id="KAF5340539.1"/>
    </source>
</evidence>
<comment type="caution">
    <text evidence="1">The sequence shown here is derived from an EMBL/GenBank/DDBJ whole genome shotgun (WGS) entry which is preliminary data.</text>
</comment>
<dbReference type="Gene3D" id="2.40.70.10">
    <property type="entry name" value="Acid Proteases"/>
    <property type="match status" value="1"/>
</dbReference>
<dbReference type="OrthoDB" id="2369050at2759"/>
<evidence type="ECO:0000313" key="2">
    <source>
        <dbReference type="Proteomes" id="UP000559256"/>
    </source>
</evidence>
<dbReference type="InterPro" id="IPR021109">
    <property type="entry name" value="Peptidase_aspartic_dom_sf"/>
</dbReference>
<keyword evidence="2" id="KW-1185">Reference proteome</keyword>
<dbReference type="SUPFAM" id="SSF50630">
    <property type="entry name" value="Acid proteases"/>
    <property type="match status" value="1"/>
</dbReference>
<accession>A0A8H5CFZ3</accession>
<dbReference type="AlphaFoldDB" id="A0A8H5CFZ3"/>
<organism evidence="1 2">
    <name type="scientific">Tetrapyrgos nigripes</name>
    <dbReference type="NCBI Taxonomy" id="182062"/>
    <lineage>
        <taxon>Eukaryota</taxon>
        <taxon>Fungi</taxon>
        <taxon>Dikarya</taxon>
        <taxon>Basidiomycota</taxon>
        <taxon>Agaricomycotina</taxon>
        <taxon>Agaricomycetes</taxon>
        <taxon>Agaricomycetidae</taxon>
        <taxon>Agaricales</taxon>
        <taxon>Marasmiineae</taxon>
        <taxon>Marasmiaceae</taxon>
        <taxon>Tetrapyrgos</taxon>
    </lineage>
</organism>
<name>A0A8H5CFZ3_9AGAR</name>
<dbReference type="EMBL" id="JAACJM010000174">
    <property type="protein sequence ID" value="KAF5340539.1"/>
    <property type="molecule type" value="Genomic_DNA"/>
</dbReference>
<reference evidence="1 2" key="1">
    <citation type="journal article" date="2020" name="ISME J.">
        <title>Uncovering the hidden diversity of litter-decomposition mechanisms in mushroom-forming fungi.</title>
        <authorList>
            <person name="Floudas D."/>
            <person name="Bentzer J."/>
            <person name="Ahren D."/>
            <person name="Johansson T."/>
            <person name="Persson P."/>
            <person name="Tunlid A."/>
        </authorList>
    </citation>
    <scope>NUCLEOTIDE SEQUENCE [LARGE SCALE GENOMIC DNA]</scope>
    <source>
        <strain evidence="1 2">CBS 291.85</strain>
    </source>
</reference>
<dbReference type="Proteomes" id="UP000559256">
    <property type="component" value="Unassembled WGS sequence"/>
</dbReference>
<gene>
    <name evidence="1" type="ORF">D9758_015829</name>
</gene>
<proteinExistence type="predicted"/>
<sequence>MTPKGQKPAAGPRNTVVSEAPLRLPHLNLHAALEGPATTSPLLVSLLLDSGSHIVLIRDDLVVSLGLRRFRLPRPELIGIATTDSSSPSRTIALHEFVKLRITDHSNTWTSHTVQAIVAPSLCSPMILGLPFLSHNNLSINCADRTCVDSSTGIDILDAKASAARVLSSKTPPDNRSPKQKHIDICKLRIAVIRSSEDIGKLE</sequence>
<dbReference type="CDD" id="cd00303">
    <property type="entry name" value="retropepsin_like"/>
    <property type="match status" value="1"/>
</dbReference>
<dbReference type="Pfam" id="PF13650">
    <property type="entry name" value="Asp_protease_2"/>
    <property type="match status" value="1"/>
</dbReference>